<evidence type="ECO:0008006" key="8">
    <source>
        <dbReference type="Google" id="ProtNLM"/>
    </source>
</evidence>
<dbReference type="CDD" id="cd06093">
    <property type="entry name" value="PX_domain"/>
    <property type="match status" value="1"/>
</dbReference>
<evidence type="ECO:0000256" key="3">
    <source>
        <dbReference type="SAM" id="MobiDB-lite"/>
    </source>
</evidence>
<dbReference type="Proteomes" id="UP000224854">
    <property type="component" value="Unassembled WGS sequence"/>
</dbReference>
<dbReference type="InterPro" id="IPR036871">
    <property type="entry name" value="PX_dom_sf"/>
</dbReference>
<feature type="region of interest" description="Disordered" evidence="3">
    <location>
        <begin position="1"/>
        <end position="55"/>
    </location>
</feature>
<name>A0A2C5YG68_9HYPO</name>
<organism evidence="6 7">
    <name type="scientific">Ophiocordyceps australis</name>
    <dbReference type="NCBI Taxonomy" id="1399860"/>
    <lineage>
        <taxon>Eukaryota</taxon>
        <taxon>Fungi</taxon>
        <taxon>Dikarya</taxon>
        <taxon>Ascomycota</taxon>
        <taxon>Pezizomycotina</taxon>
        <taxon>Sordariomycetes</taxon>
        <taxon>Hypocreomycetidae</taxon>
        <taxon>Hypocreales</taxon>
        <taxon>Ophiocordycipitaceae</taxon>
        <taxon>Ophiocordyceps</taxon>
    </lineage>
</organism>
<feature type="compositionally biased region" description="Polar residues" evidence="3">
    <location>
        <begin position="1102"/>
        <end position="1115"/>
    </location>
</feature>
<keyword evidence="2" id="KW-0175">Coiled coil</keyword>
<feature type="region of interest" description="Disordered" evidence="3">
    <location>
        <begin position="1051"/>
        <end position="1163"/>
    </location>
</feature>
<feature type="compositionally biased region" description="Basic and acidic residues" evidence="3">
    <location>
        <begin position="509"/>
        <end position="533"/>
    </location>
</feature>
<dbReference type="PROSITE" id="PS50003">
    <property type="entry name" value="PH_DOMAIN"/>
    <property type="match status" value="1"/>
</dbReference>
<feature type="compositionally biased region" description="Low complexity" evidence="3">
    <location>
        <begin position="534"/>
        <end position="553"/>
    </location>
</feature>
<dbReference type="InterPro" id="IPR011993">
    <property type="entry name" value="PH-like_dom_sf"/>
</dbReference>
<feature type="compositionally biased region" description="Basic and acidic residues" evidence="3">
    <location>
        <begin position="379"/>
        <end position="418"/>
    </location>
</feature>
<dbReference type="GO" id="GO:0035091">
    <property type="term" value="F:phosphatidylinositol binding"/>
    <property type="evidence" value="ECO:0007669"/>
    <property type="project" value="InterPro"/>
</dbReference>
<feature type="compositionally biased region" description="Low complexity" evidence="3">
    <location>
        <begin position="115"/>
        <end position="128"/>
    </location>
</feature>
<feature type="compositionally biased region" description="Polar residues" evidence="3">
    <location>
        <begin position="688"/>
        <end position="701"/>
    </location>
</feature>
<keyword evidence="1" id="KW-0343">GTPase activation</keyword>
<dbReference type="Gene3D" id="3.30.1520.10">
    <property type="entry name" value="Phox-like domain"/>
    <property type="match status" value="1"/>
</dbReference>
<dbReference type="Gene3D" id="1.10.555.10">
    <property type="entry name" value="Rho GTPase activation protein"/>
    <property type="match status" value="1"/>
</dbReference>
<feature type="coiled-coil region" evidence="2">
    <location>
        <begin position="272"/>
        <end position="299"/>
    </location>
</feature>
<feature type="compositionally biased region" description="Basic and acidic residues" evidence="3">
    <location>
        <begin position="1373"/>
        <end position="1393"/>
    </location>
</feature>
<dbReference type="EMBL" id="NJEU01001115">
    <property type="protein sequence ID" value="PHH68515.1"/>
    <property type="molecule type" value="Genomic_DNA"/>
</dbReference>
<dbReference type="GO" id="GO:0005096">
    <property type="term" value="F:GTPase activator activity"/>
    <property type="evidence" value="ECO:0007669"/>
    <property type="project" value="UniProtKB-KW"/>
</dbReference>
<feature type="region of interest" description="Disordered" evidence="3">
    <location>
        <begin position="998"/>
        <end position="1038"/>
    </location>
</feature>
<dbReference type="Gene3D" id="2.30.29.30">
    <property type="entry name" value="Pleckstrin-homology domain (PH domain)/Phosphotyrosine-binding domain (PTB)"/>
    <property type="match status" value="1"/>
</dbReference>
<feature type="compositionally biased region" description="Basic and acidic residues" evidence="3">
    <location>
        <begin position="1"/>
        <end position="13"/>
    </location>
</feature>
<feature type="compositionally biased region" description="Polar residues" evidence="3">
    <location>
        <begin position="155"/>
        <end position="175"/>
    </location>
</feature>
<comment type="caution">
    <text evidence="6">The sequence shown here is derived from an EMBL/GenBank/DDBJ whole genome shotgun (WGS) entry which is preliminary data.</text>
</comment>
<dbReference type="OrthoDB" id="185175at2759"/>
<feature type="region of interest" description="Disordered" evidence="3">
    <location>
        <begin position="69"/>
        <end position="199"/>
    </location>
</feature>
<feature type="compositionally biased region" description="Low complexity" evidence="3">
    <location>
        <begin position="181"/>
        <end position="196"/>
    </location>
</feature>
<feature type="compositionally biased region" description="Polar residues" evidence="3">
    <location>
        <begin position="133"/>
        <end position="147"/>
    </location>
</feature>
<feature type="domain" description="Rho-GAP" evidence="5">
    <location>
        <begin position="1173"/>
        <end position="1375"/>
    </location>
</feature>
<dbReference type="PROSITE" id="PS50238">
    <property type="entry name" value="RHOGAP"/>
    <property type="match status" value="1"/>
</dbReference>
<feature type="domain" description="PH" evidence="4">
    <location>
        <begin position="872"/>
        <end position="989"/>
    </location>
</feature>
<protein>
    <recommendedName>
        <fullName evidence="8">RhoGAP-domain-containing protein</fullName>
    </recommendedName>
</protein>
<dbReference type="SMART" id="SM00324">
    <property type="entry name" value="RhoGAP"/>
    <property type="match status" value="1"/>
</dbReference>
<dbReference type="InterPro" id="IPR001849">
    <property type="entry name" value="PH_domain"/>
</dbReference>
<reference evidence="6 7" key="1">
    <citation type="submission" date="2017-06" db="EMBL/GenBank/DDBJ databases">
        <title>Ant-infecting Ophiocordyceps genomes reveal a high diversity of potential behavioral manipulation genes and a possible major role for enterotoxins.</title>
        <authorList>
            <person name="De Bekker C."/>
            <person name="Evans H.C."/>
            <person name="Brachmann A."/>
            <person name="Hughes D.P."/>
        </authorList>
    </citation>
    <scope>NUCLEOTIDE SEQUENCE [LARGE SCALE GENOMIC DNA]</scope>
    <source>
        <strain evidence="6 7">1348a</strain>
    </source>
</reference>
<dbReference type="PANTHER" id="PTHR23176:SF129">
    <property type="entry name" value="RHO GTPASE ACTIVATING PROTEIN AT 16F, ISOFORM E-RELATED"/>
    <property type="match status" value="1"/>
</dbReference>
<evidence type="ECO:0000259" key="5">
    <source>
        <dbReference type="PROSITE" id="PS50238"/>
    </source>
</evidence>
<evidence type="ECO:0000256" key="1">
    <source>
        <dbReference type="ARBA" id="ARBA00022468"/>
    </source>
</evidence>
<dbReference type="CDD" id="cd13277">
    <property type="entry name" value="PH_Bem3"/>
    <property type="match status" value="1"/>
</dbReference>
<dbReference type="SMART" id="SM00233">
    <property type="entry name" value="PH"/>
    <property type="match status" value="1"/>
</dbReference>
<feature type="region of interest" description="Disordered" evidence="3">
    <location>
        <begin position="300"/>
        <end position="702"/>
    </location>
</feature>
<feature type="compositionally biased region" description="Polar residues" evidence="3">
    <location>
        <begin position="105"/>
        <end position="114"/>
    </location>
</feature>
<feature type="compositionally biased region" description="Basic and acidic residues" evidence="3">
    <location>
        <begin position="1408"/>
        <end position="1417"/>
    </location>
</feature>
<dbReference type="InterPro" id="IPR000198">
    <property type="entry name" value="RhoGAP_dom"/>
</dbReference>
<dbReference type="InterPro" id="IPR008936">
    <property type="entry name" value="Rho_GTPase_activation_prot"/>
</dbReference>
<dbReference type="GO" id="GO:0005938">
    <property type="term" value="C:cell cortex"/>
    <property type="evidence" value="ECO:0007669"/>
    <property type="project" value="UniProtKB-ARBA"/>
</dbReference>
<feature type="compositionally biased region" description="Pro residues" evidence="3">
    <location>
        <begin position="469"/>
        <end position="480"/>
    </location>
</feature>
<feature type="compositionally biased region" description="Polar residues" evidence="3">
    <location>
        <begin position="1028"/>
        <end position="1038"/>
    </location>
</feature>
<feature type="compositionally biased region" description="Polar residues" evidence="3">
    <location>
        <begin position="1074"/>
        <end position="1091"/>
    </location>
</feature>
<dbReference type="Pfam" id="PF00620">
    <property type="entry name" value="RhoGAP"/>
    <property type="match status" value="1"/>
</dbReference>
<feature type="compositionally biased region" description="Acidic residues" evidence="3">
    <location>
        <begin position="494"/>
        <end position="508"/>
    </location>
</feature>
<feature type="compositionally biased region" description="Pro residues" evidence="3">
    <location>
        <begin position="434"/>
        <end position="451"/>
    </location>
</feature>
<dbReference type="SUPFAM" id="SSF48350">
    <property type="entry name" value="GTPase activation domain, GAP"/>
    <property type="match status" value="1"/>
</dbReference>
<dbReference type="PANTHER" id="PTHR23176">
    <property type="entry name" value="RHO/RAC/CDC GTPASE-ACTIVATING PROTEIN"/>
    <property type="match status" value="1"/>
</dbReference>
<feature type="compositionally biased region" description="Low complexity" evidence="3">
    <location>
        <begin position="622"/>
        <end position="633"/>
    </location>
</feature>
<feature type="region of interest" description="Disordered" evidence="3">
    <location>
        <begin position="841"/>
        <end position="879"/>
    </location>
</feature>
<evidence type="ECO:0000256" key="2">
    <source>
        <dbReference type="SAM" id="Coils"/>
    </source>
</evidence>
<feature type="compositionally biased region" description="Polar residues" evidence="3">
    <location>
        <begin position="573"/>
        <end position="597"/>
    </location>
</feature>
<dbReference type="GO" id="GO:0007165">
    <property type="term" value="P:signal transduction"/>
    <property type="evidence" value="ECO:0007669"/>
    <property type="project" value="InterPro"/>
</dbReference>
<feature type="region of interest" description="Disordered" evidence="3">
    <location>
        <begin position="1366"/>
        <end position="1428"/>
    </location>
</feature>
<feature type="compositionally biased region" description="Low complexity" evidence="3">
    <location>
        <begin position="84"/>
        <end position="98"/>
    </location>
</feature>
<keyword evidence="7" id="KW-1185">Reference proteome</keyword>
<evidence type="ECO:0000313" key="6">
    <source>
        <dbReference type="EMBL" id="PHH68515.1"/>
    </source>
</evidence>
<sequence length="1551" mass="167795">MSQLVEPRRRHELSSSPSTPAAGALPPHGHASSPSSPASSLPSSSPSSPSHLHHRGLDLARLISIPSLSSVGSLPHLPSPRSPLSPVSRPSPVDSAPPESLKPLASNSPLQHQLSSTRRPSTPSSTHSRASRQGESTNSDYSNSSDPSHIVARQSPDSVNTIGLPLQTHSLTKTSLPKAPGPAMASEAAPEPAPGALRSSSIDNAILSLSASLPLDKAGSPTNQPRSLDIDGLVKAAGSPELVIQHLLKDKQSQSQQNSQLWRLVDKQRAMILGLNKDLEAALKDKEKYRRKLKELMANPAVSRAATGQPHNVQTGGKHAAKTPGVDADDAPKVSRPDSPSIDSDSQKHSPVDITMAPYPITPPADRPQEPSSAVDELIDPKHTMPQPREHALDSFDHEAEEKAAEQEWERRGEEELKAIPYNVALPPSRTLPSEPPKGPPPQPPTGPPPSLAVSGPTPTNPDDMLPSFPSPPRKPPPAPLRLKKKVHPAVALSEEEDLDSDYDDDVLDVDKIMNMEERGRRRTREADDRLREAASAGQASKKQSSSQKRSSSPANEPDAQAPEAAGDAPSSADEQSGSESRVANENKLSVASSLLSPKTKRDVTGPLASPGLPMSPRPLTSNSNRSAAASASLTPRMAGVSVPAPLSPRPPRHPIQLPTGSPLSSPTATANTETSTQQSTTSKLTAVASSAQSRENTGEQNEVYRGLVTDEYPDLLLPPNALPSIQVKVASSRMKPSRASLISLTQLDEDPVFTLAILARADNKELWRVEKDIMSLAKLDQRLKQCTAFTAKTPERSLFSGHAPAKLDARRIALEQYMEELLDTPLDTATAVELCRYLSTNTLPPDGDETGPVSKGLAEQHSSQKKSPDERPVRTGYLTKKGKNFGGWKARFFVVDGPQLKYYETPGGTHLGTIKLRNAQIGRQSPQNENQSPAQGMNSEDMDNQYRHAFLILEPKKKDSSSHVKHVLCAESDKERDLWVDTLLQWIDYRDGNEGEGSSLKAGGHERHGAGGHEQASGPRHRKGHQSRSMYSSTADSSDTLIGVRYDSTQAGQAPHGAPGKVKAQATGGEHPSPSSLNGETMSSHQQPSRMISGPRDPQPISDSASWGNRSGLSVPSMDEKKQRKRSFFGFGPKARSSSDGQDSLFGGSESGSMATPPHSTYHGPVRQVFGASLGEAVRYHPPTDVNVPLPSVVYRCIEYLDSKNGILEEGIFRLSGSNVVIKQLRERFNNEGDVNLITDEQYYDIHAVASLLKLYLRELPTTILTRDLHLEFLAVTEMTDREEKVVALHDLAQKLPQANATLLKYLISFLVKIINNSDVNKMNVRNVGIVFSPTLNIPAPVFAMFLQHFEGIFGVDPERYELPSPVTDADVYSRPERTTRHEAPRRLEPRARPATSSGSASPHRQTRIEGRRDTQRSTPTPPLVMNVQQMARGSVTPPPLGASRPQAEASSHASFVAGPGHRMVTRPAYESGYGLPVNLMNFNPGQRPVPGYDRPIYATANEEHGNGGQPHEVQQSTNARRRESSIFMGGAGGLQQYGSKSRLREEARY</sequence>
<dbReference type="FunFam" id="2.30.29.30:FF:000452">
    <property type="entry name" value="Rho GTPase activator (Bem3)"/>
    <property type="match status" value="1"/>
</dbReference>
<accession>A0A2C5YG68</accession>
<dbReference type="SUPFAM" id="SSF50729">
    <property type="entry name" value="PH domain-like"/>
    <property type="match status" value="1"/>
</dbReference>
<feature type="compositionally biased region" description="Low complexity" evidence="3">
    <location>
        <begin position="20"/>
        <end position="50"/>
    </location>
</feature>
<gene>
    <name evidence="6" type="ORF">CDD82_503</name>
</gene>
<feature type="region of interest" description="Disordered" evidence="3">
    <location>
        <begin position="1501"/>
        <end position="1551"/>
    </location>
</feature>
<evidence type="ECO:0000259" key="4">
    <source>
        <dbReference type="PROSITE" id="PS50003"/>
    </source>
</evidence>
<evidence type="ECO:0000313" key="7">
    <source>
        <dbReference type="Proteomes" id="UP000224854"/>
    </source>
</evidence>
<proteinExistence type="predicted"/>
<feature type="compositionally biased region" description="Low complexity" evidence="3">
    <location>
        <begin position="665"/>
        <end position="687"/>
    </location>
</feature>
<dbReference type="InterPro" id="IPR050729">
    <property type="entry name" value="Rho-GAP"/>
</dbReference>
<dbReference type="Pfam" id="PF00169">
    <property type="entry name" value="PH"/>
    <property type="match status" value="1"/>
</dbReference>